<evidence type="ECO:0000313" key="3">
    <source>
        <dbReference type="Proteomes" id="UP000547879"/>
    </source>
</evidence>
<evidence type="ECO:0000313" key="2">
    <source>
        <dbReference type="EMBL" id="MBB6165171.1"/>
    </source>
</evidence>
<dbReference type="Proteomes" id="UP000547879">
    <property type="component" value="Unassembled WGS sequence"/>
</dbReference>
<comment type="caution">
    <text evidence="2">The sequence shown here is derived from an EMBL/GenBank/DDBJ whole genome shotgun (WGS) entry which is preliminary data.</text>
</comment>
<keyword evidence="3" id="KW-1185">Reference proteome</keyword>
<protein>
    <submittedName>
        <fullName evidence="2">Uncharacterized protein</fullName>
    </submittedName>
</protein>
<name>A0A7W9YAY1_9HYPH</name>
<feature type="compositionally biased region" description="Basic and acidic residues" evidence="1">
    <location>
        <begin position="69"/>
        <end position="79"/>
    </location>
</feature>
<feature type="region of interest" description="Disordered" evidence="1">
    <location>
        <begin position="69"/>
        <end position="109"/>
    </location>
</feature>
<accession>A0A7W9YAY1</accession>
<dbReference type="AlphaFoldDB" id="A0A7W9YAY1"/>
<organism evidence="2 3">
    <name type="scientific">Rhizobium wenxiniae</name>
    <dbReference type="NCBI Taxonomy" id="1737357"/>
    <lineage>
        <taxon>Bacteria</taxon>
        <taxon>Pseudomonadati</taxon>
        <taxon>Pseudomonadota</taxon>
        <taxon>Alphaproteobacteria</taxon>
        <taxon>Hyphomicrobiales</taxon>
        <taxon>Rhizobiaceae</taxon>
        <taxon>Rhizobium/Agrobacterium group</taxon>
        <taxon>Rhizobium</taxon>
    </lineage>
</organism>
<dbReference type="EMBL" id="JACHEG010000008">
    <property type="protein sequence ID" value="MBB6165171.1"/>
    <property type="molecule type" value="Genomic_DNA"/>
</dbReference>
<sequence>MQANPELFPTVFYPSDIRAMAAAYRVAVTRPICADVDPVFLARAVLHFYGRGLVDPDRLSELTCSLVGKRRDEGREAHRTSTPKASGLAQPGSLPVKDGATRGGGSNGS</sequence>
<reference evidence="2 3" key="1">
    <citation type="submission" date="2020-08" db="EMBL/GenBank/DDBJ databases">
        <title>Genomic Encyclopedia of Type Strains, Phase IV (KMG-IV): sequencing the most valuable type-strain genomes for metagenomic binning, comparative biology and taxonomic classification.</title>
        <authorList>
            <person name="Goeker M."/>
        </authorList>
    </citation>
    <scope>NUCLEOTIDE SEQUENCE [LARGE SCALE GENOMIC DNA]</scope>
    <source>
        <strain evidence="2 3">DSM 100734</strain>
    </source>
</reference>
<evidence type="ECO:0000256" key="1">
    <source>
        <dbReference type="SAM" id="MobiDB-lite"/>
    </source>
</evidence>
<gene>
    <name evidence="2" type="ORF">HNQ72_005017</name>
</gene>
<proteinExistence type="predicted"/>